<proteinExistence type="predicted"/>
<accession>A0A1W9HTH9</accession>
<dbReference type="EMBL" id="LWDL01000024">
    <property type="protein sequence ID" value="OQW50775.1"/>
    <property type="molecule type" value="Genomic_DNA"/>
</dbReference>
<dbReference type="Proteomes" id="UP000192872">
    <property type="component" value="Unassembled WGS sequence"/>
</dbReference>
<protein>
    <submittedName>
        <fullName evidence="1">Uncharacterized protein</fullName>
    </submittedName>
</protein>
<evidence type="ECO:0000313" key="2">
    <source>
        <dbReference type="Proteomes" id="UP000192872"/>
    </source>
</evidence>
<dbReference type="AlphaFoldDB" id="A0A1W9HTH9"/>
<reference evidence="1 2" key="1">
    <citation type="journal article" date="2017" name="Water Res.">
        <title>Comammox in drinking water systems.</title>
        <authorList>
            <person name="Wang Y."/>
            <person name="Ma L."/>
            <person name="Mao Y."/>
            <person name="Jiang X."/>
            <person name="Xia Y."/>
            <person name="Yu K."/>
            <person name="Li B."/>
            <person name="Zhang T."/>
        </authorList>
    </citation>
    <scope>NUCLEOTIDE SEQUENCE [LARGE SCALE GENOMIC DNA]</scope>
    <source>
        <strain evidence="1">SG_bin8</strain>
    </source>
</reference>
<comment type="caution">
    <text evidence="1">The sequence shown here is derived from an EMBL/GenBank/DDBJ whole genome shotgun (WGS) entry which is preliminary data.</text>
</comment>
<gene>
    <name evidence="1" type="ORF">A4S15_13325</name>
</gene>
<sequence length="79" mass="8823">MHLKNERVPPRGDKTCFCHDIFVFIAGAKTISKCCRKTTKNKTKSPGKTLWRHLVLPAIGTRANGVYRESGSALVRVIL</sequence>
<organism evidence="1 2">
    <name type="scientific">Candidatus Raskinella chloraquaticus</name>
    <dbReference type="NCBI Taxonomy" id="1951219"/>
    <lineage>
        <taxon>Bacteria</taxon>
        <taxon>Pseudomonadati</taxon>
        <taxon>Pseudomonadota</taxon>
        <taxon>Alphaproteobacteria</taxon>
        <taxon>Hyphomicrobiales</taxon>
        <taxon>Phreatobacteraceae</taxon>
        <taxon>Candidatus Raskinella</taxon>
    </lineage>
</organism>
<evidence type="ECO:0000313" key="1">
    <source>
        <dbReference type="EMBL" id="OQW50775.1"/>
    </source>
</evidence>
<name>A0A1W9HTH9_9HYPH</name>